<dbReference type="Proteomes" id="UP000000391">
    <property type="component" value="Chromosome"/>
</dbReference>
<keyword evidence="2" id="KW-1133">Transmembrane helix</keyword>
<evidence type="ECO:0000256" key="2">
    <source>
        <dbReference type="SAM" id="Phobius"/>
    </source>
</evidence>
<dbReference type="PANTHER" id="PTHR35038">
    <property type="entry name" value="DISSIMILATORY SULFITE REDUCTASE SIRA"/>
    <property type="match status" value="1"/>
</dbReference>
<dbReference type="InterPro" id="IPR051829">
    <property type="entry name" value="Multiheme_Cytochr_ET"/>
</dbReference>
<sequence precursor="true">MIRTIFAPIFLVLFILLLSPVVFAAEPTGHGQVSSDQFKESSRCSTCHGITHSQWDGSMHSNAYIDPFYQKEYQVASEDTNGKTDKYCLRCHTPIGVASGEAPGEELSDVSREGVQCDFCHSVSGNAGIGTSSAPFILSPGEIQRGPLKESESTYHDTKYSILHTKSEFCGMCHYVKNSNGVLVDDTYKVWKNSSYSSEGTQCQDCHMSPGITNFEINPGRSATGAPKRDHISLHYFAGANAFVTDILDEETHRKRAIERLGKATTMELKSPVNASKNETVNVEVAITNSGAGHKIPTGVSEIRQMWTRISVTDGNGNRIYHTGLMDKQGNIESGTHIFNMVLGNSKGKQTLKFWNAETILSDDRIPPEETVVQKHNFSIPADVEYPITVNAKLQYRSAPQDVIDRLFGRGTHKVPVVTMNEKTSLIRDPNASRGSSVTPGFGVDVLILIFSILVVILYYRNHKKRE</sequence>
<accession>D7EAH3</accession>
<gene>
    <name evidence="4" type="ordered locus">Metev_2145</name>
</gene>
<keyword evidence="2" id="KW-0812">Transmembrane</keyword>
<evidence type="ECO:0000313" key="4">
    <source>
        <dbReference type="EMBL" id="ADI74972.1"/>
    </source>
</evidence>
<dbReference type="InterPro" id="IPR036280">
    <property type="entry name" value="Multihaem_cyt_sf"/>
</dbReference>
<organism evidence="4 5">
    <name type="scientific">Methanohalobium evestigatum (strain ATCC BAA-1072 / DSM 3721 / NBRC 107634 / OCM 161 / Z-7303)</name>
    <dbReference type="NCBI Taxonomy" id="644295"/>
    <lineage>
        <taxon>Archaea</taxon>
        <taxon>Methanobacteriati</taxon>
        <taxon>Methanobacteriota</taxon>
        <taxon>Stenosarchaea group</taxon>
        <taxon>Methanomicrobia</taxon>
        <taxon>Methanosarcinales</taxon>
        <taxon>Methanosarcinaceae</taxon>
        <taxon>Methanohalobium</taxon>
    </lineage>
</organism>
<dbReference type="Pfam" id="PF13435">
    <property type="entry name" value="Cytochrome_C554"/>
    <property type="match status" value="1"/>
</dbReference>
<evidence type="ECO:0000313" key="5">
    <source>
        <dbReference type="Proteomes" id="UP000000391"/>
    </source>
</evidence>
<feature type="transmembrane region" description="Helical" evidence="2">
    <location>
        <begin position="441"/>
        <end position="460"/>
    </location>
</feature>
<feature type="domain" description="Cytochrome c-552/4" evidence="3">
    <location>
        <begin position="44"/>
        <end position="122"/>
    </location>
</feature>
<proteinExistence type="predicted"/>
<dbReference type="SUPFAM" id="SSF48695">
    <property type="entry name" value="Multiheme cytochromes"/>
    <property type="match status" value="1"/>
</dbReference>
<dbReference type="Gene3D" id="1.10.1130.10">
    <property type="entry name" value="Flavocytochrome C3, Chain A"/>
    <property type="match status" value="1"/>
</dbReference>
<reference evidence="4 5" key="1">
    <citation type="submission" date="2010-06" db="EMBL/GenBank/DDBJ databases">
        <title>Complete sequence chromosome of Methanohalobium evestigatum Z-7303.</title>
        <authorList>
            <consortium name="US DOE Joint Genome Institute"/>
            <person name="Lucas S."/>
            <person name="Copeland A."/>
            <person name="Lapidus A."/>
            <person name="Cheng J.-F."/>
            <person name="Bruce D."/>
            <person name="Goodwin L."/>
            <person name="Pitluck S."/>
            <person name="Saunders E."/>
            <person name="Detter J.C."/>
            <person name="Han C."/>
            <person name="Tapia R."/>
            <person name="Land M."/>
            <person name="Hauser L."/>
            <person name="Kyrpides N."/>
            <person name="Mikhailova N."/>
            <person name="Sieprawska-Lupa M."/>
            <person name="Whitman W.B."/>
            <person name="Anderson I."/>
            <person name="Woyke T."/>
        </authorList>
    </citation>
    <scope>NUCLEOTIDE SEQUENCE [LARGE SCALE GENOMIC DNA]</scope>
    <source>
        <strain evidence="5">ATCC BAA-1072 / DSM 3721 / NBRC 107634 / OCM 161 / Z-7303</strain>
    </source>
</reference>
<keyword evidence="5" id="KW-1185">Reference proteome</keyword>
<dbReference type="AlphaFoldDB" id="D7EAH3"/>
<dbReference type="HOGENOM" id="CLU_032391_0_0_2"/>
<dbReference type="InterPro" id="IPR023155">
    <property type="entry name" value="Cyt_c-552/4"/>
</dbReference>
<dbReference type="STRING" id="644295.Metev_2145"/>
<keyword evidence="2" id="KW-0472">Membrane</keyword>
<name>D7EAH3_METEZ</name>
<dbReference type="KEGG" id="mev:Metev_2145"/>
<dbReference type="EMBL" id="CP002069">
    <property type="protein sequence ID" value="ADI74972.1"/>
    <property type="molecule type" value="Genomic_DNA"/>
</dbReference>
<keyword evidence="1" id="KW-0732">Signal</keyword>
<evidence type="ECO:0000256" key="1">
    <source>
        <dbReference type="ARBA" id="ARBA00022729"/>
    </source>
</evidence>
<protein>
    <recommendedName>
        <fullName evidence="3">Cytochrome c-552/4 domain-containing protein</fullName>
    </recommendedName>
</protein>
<evidence type="ECO:0000259" key="3">
    <source>
        <dbReference type="Pfam" id="PF13435"/>
    </source>
</evidence>